<reference evidence="1 2" key="1">
    <citation type="submission" date="2009-04" db="EMBL/GenBank/DDBJ databases">
        <authorList>
            <person name="Weinstock G."/>
            <person name="Sodergren E."/>
            <person name="Clifton S."/>
            <person name="Fulton L."/>
            <person name="Fulton B."/>
            <person name="Courtney L."/>
            <person name="Fronick C."/>
            <person name="Harrison M."/>
            <person name="Strong C."/>
            <person name="Farmer C."/>
            <person name="Delahaunty K."/>
            <person name="Markovic C."/>
            <person name="Hall O."/>
            <person name="Minx P."/>
            <person name="Tomlinson C."/>
            <person name="Mitreva M."/>
            <person name="Nelson J."/>
            <person name="Hou S."/>
            <person name="Wollam A."/>
            <person name="Pepin K.H."/>
            <person name="Johnson M."/>
            <person name="Bhonagiri V."/>
            <person name="Nash W.E."/>
            <person name="Warren W."/>
            <person name="Chinwalla A."/>
            <person name="Mardis E.R."/>
            <person name="Wilson R.K."/>
        </authorList>
    </citation>
    <scope>NUCLEOTIDE SEQUENCE [LARGE SCALE GENOMIC DNA]</scope>
    <source>
        <strain evidence="1 2">DSM 13280</strain>
    </source>
</reference>
<dbReference type="RefSeq" id="WP_006722543.1">
    <property type="nucleotide sequence ID" value="NZ_GG692710.1"/>
</dbReference>
<dbReference type="Pfam" id="PF09639">
    <property type="entry name" value="YjcQ"/>
    <property type="match status" value="1"/>
</dbReference>
<dbReference type="AlphaFoldDB" id="C4F8C8"/>
<dbReference type="eggNOG" id="ENOG50330MW">
    <property type="taxonomic scope" value="Bacteria"/>
</dbReference>
<dbReference type="InterPro" id="IPR036388">
    <property type="entry name" value="WH-like_DNA-bd_sf"/>
</dbReference>
<proteinExistence type="predicted"/>
<evidence type="ECO:0000313" key="1">
    <source>
        <dbReference type="EMBL" id="EEP44800.1"/>
    </source>
</evidence>
<dbReference type="InterPro" id="IPR018597">
    <property type="entry name" value="Phage_Tuc2009_YjcQ"/>
</dbReference>
<comment type="caution">
    <text evidence="1">The sequence shown here is derived from an EMBL/GenBank/DDBJ whole genome shotgun (WGS) entry which is preliminary data.</text>
</comment>
<accession>C4F8C8</accession>
<dbReference type="Gene3D" id="1.10.10.10">
    <property type="entry name" value="Winged helix-like DNA-binding domain superfamily/Winged helix DNA-binding domain"/>
    <property type="match status" value="1"/>
</dbReference>
<dbReference type="Proteomes" id="UP000003295">
    <property type="component" value="Unassembled WGS sequence"/>
</dbReference>
<name>C4F8C8_9ACTN</name>
<evidence type="ECO:0000313" key="2">
    <source>
        <dbReference type="Proteomes" id="UP000003295"/>
    </source>
</evidence>
<protein>
    <submittedName>
        <fullName evidence="1">YjcQ protein</fullName>
    </submittedName>
</protein>
<organism evidence="1 2">
    <name type="scientific">Collinsella intestinalis DSM 13280</name>
    <dbReference type="NCBI Taxonomy" id="521003"/>
    <lineage>
        <taxon>Bacteria</taxon>
        <taxon>Bacillati</taxon>
        <taxon>Actinomycetota</taxon>
        <taxon>Coriobacteriia</taxon>
        <taxon>Coriobacteriales</taxon>
        <taxon>Coriobacteriaceae</taxon>
        <taxon>Collinsella</taxon>
    </lineage>
</organism>
<gene>
    <name evidence="1" type="ORF">COLINT_02299</name>
</gene>
<dbReference type="HOGENOM" id="CLU_144030_1_0_11"/>
<dbReference type="SUPFAM" id="SSF46785">
    <property type="entry name" value="Winged helix' DNA-binding domain"/>
    <property type="match status" value="1"/>
</dbReference>
<dbReference type="InterPro" id="IPR036390">
    <property type="entry name" value="WH_DNA-bd_sf"/>
</dbReference>
<dbReference type="EMBL" id="ABXH02000005">
    <property type="protein sequence ID" value="EEP44800.1"/>
    <property type="molecule type" value="Genomic_DNA"/>
</dbReference>
<sequence length="110" mass="12535">MAKNDMYVVMYRIIAYLYDCMKRGVEPEDAMWSSHAMGIPESYWTSIVEQLVSHGYITGVGIEEYFGGERMVSIFRPEVTMEGLAFAEENSMMGKARKFLQDAKAAIPFI</sequence>